<keyword evidence="6" id="KW-0732">Signal</keyword>
<dbReference type="SMART" id="SM00028">
    <property type="entry name" value="TPR"/>
    <property type="match status" value="5"/>
</dbReference>
<feature type="repeat" description="TPR" evidence="3">
    <location>
        <begin position="2359"/>
        <end position="2392"/>
    </location>
</feature>
<keyword evidence="1" id="KW-0677">Repeat</keyword>
<dbReference type="Pfam" id="PF13432">
    <property type="entry name" value="TPR_16"/>
    <property type="match status" value="2"/>
</dbReference>
<dbReference type="SUPFAM" id="SSF49785">
    <property type="entry name" value="Galactose-binding domain-like"/>
    <property type="match status" value="2"/>
</dbReference>
<feature type="region of interest" description="Disordered" evidence="5">
    <location>
        <begin position="1264"/>
        <end position="1288"/>
    </location>
</feature>
<accession>A0A517YM52</accession>
<evidence type="ECO:0000256" key="3">
    <source>
        <dbReference type="PROSITE-ProRule" id="PRU00339"/>
    </source>
</evidence>
<feature type="repeat" description="TPR" evidence="3">
    <location>
        <begin position="1063"/>
        <end position="1096"/>
    </location>
</feature>
<dbReference type="OrthoDB" id="218709at2"/>
<proteinExistence type="predicted"/>
<dbReference type="Gene3D" id="1.25.40.10">
    <property type="entry name" value="Tetratricopeptide repeat domain"/>
    <property type="match status" value="4"/>
</dbReference>
<dbReference type="Proteomes" id="UP000315017">
    <property type="component" value="Chromosome"/>
</dbReference>
<dbReference type="Pfam" id="PF13424">
    <property type="entry name" value="TPR_12"/>
    <property type="match status" value="1"/>
</dbReference>
<keyword evidence="2 3" id="KW-0802">TPR repeat</keyword>
<dbReference type="PANTHER" id="PTHR45586">
    <property type="entry name" value="TPR REPEAT-CONTAINING PROTEIN PA4667"/>
    <property type="match status" value="1"/>
</dbReference>
<protein>
    <submittedName>
        <fullName evidence="7">Tol-pal system protein YbgF</fullName>
    </submittedName>
</protein>
<dbReference type="KEGG" id="aagg:ETAA8_64440"/>
<feature type="coiled-coil region" evidence="4">
    <location>
        <begin position="34"/>
        <end position="61"/>
    </location>
</feature>
<keyword evidence="8" id="KW-1185">Reference proteome</keyword>
<feature type="signal peptide" evidence="6">
    <location>
        <begin position="1"/>
        <end position="24"/>
    </location>
</feature>
<dbReference type="RefSeq" id="WP_145098191.1">
    <property type="nucleotide sequence ID" value="NZ_CP036274.1"/>
</dbReference>
<gene>
    <name evidence="7" type="ORF">ETAA8_64440</name>
</gene>
<dbReference type="InterPro" id="IPR008979">
    <property type="entry name" value="Galactose-bd-like_sf"/>
</dbReference>
<feature type="chain" id="PRO_5021928359" evidence="6">
    <location>
        <begin position="25"/>
        <end position="2568"/>
    </location>
</feature>
<dbReference type="EMBL" id="CP036274">
    <property type="protein sequence ID" value="QDU31291.1"/>
    <property type="molecule type" value="Genomic_DNA"/>
</dbReference>
<feature type="repeat" description="TPR" evidence="3">
    <location>
        <begin position="2396"/>
        <end position="2429"/>
    </location>
</feature>
<keyword evidence="4" id="KW-0175">Coiled coil</keyword>
<evidence type="ECO:0000313" key="8">
    <source>
        <dbReference type="Proteomes" id="UP000315017"/>
    </source>
</evidence>
<evidence type="ECO:0000256" key="1">
    <source>
        <dbReference type="ARBA" id="ARBA00022737"/>
    </source>
</evidence>
<evidence type="ECO:0000256" key="2">
    <source>
        <dbReference type="ARBA" id="ARBA00022803"/>
    </source>
</evidence>
<dbReference type="PANTHER" id="PTHR45586:SF1">
    <property type="entry name" value="LIPOPOLYSACCHARIDE ASSEMBLY PROTEIN B"/>
    <property type="match status" value="1"/>
</dbReference>
<dbReference type="PROSITE" id="PS50005">
    <property type="entry name" value="TPR"/>
    <property type="match status" value="3"/>
</dbReference>
<organism evidence="7 8">
    <name type="scientific">Anatilimnocola aggregata</name>
    <dbReference type="NCBI Taxonomy" id="2528021"/>
    <lineage>
        <taxon>Bacteria</taxon>
        <taxon>Pseudomonadati</taxon>
        <taxon>Planctomycetota</taxon>
        <taxon>Planctomycetia</taxon>
        <taxon>Pirellulales</taxon>
        <taxon>Pirellulaceae</taxon>
        <taxon>Anatilimnocola</taxon>
    </lineage>
</organism>
<evidence type="ECO:0000256" key="5">
    <source>
        <dbReference type="SAM" id="MobiDB-lite"/>
    </source>
</evidence>
<name>A0A517YM52_9BACT</name>
<sequence length="2568" mass="283826" precursor="true">MRRHLASAVIAAFAWTLPIASTWAQAPAAPMPPVANQEAANDEVSKQASALEAELGKYKDNSPEAAEAMFKLVELYHREGRLFGLVRVGQQFVSAHAGDARHQAVMLKLLDGLEALSRNKEMGAACRQFVARYPTSPEVANVEVRLANALSQLEDRKATAEASRAVWQRQGGSEVGRSHGVRAVQLFSGLNAEGITASAVLAEEMLDKLPPGEFARQLGVHSFHEYRRLGQWAKASVVGNKLLQKNLAGDNEGKRQIHLWLAENHGNLGQHANAAESFRQARSLRDDQFSHFQLVYRMFHAGAKPDQLQPLVDQYVQKFPQRPDRFQLQSYLAASSIAAGDKPRGVAILATLLPVEPAFNGNASLFVRENGNEPAQLADSEQKLKAALGQAAKDPAYLRYVLAFDLYRDRLKDVAKAKQTARELISQSPTDDGHTAGPIEWLLSNAADENEFKSDLALIMQARQQYPQLGNIREWVRNWIQAVRQNKDLKERAAFATEEQKKTDAIPLVALWIEQRSANSNQVEALRNNLLKPEYFSKVNDRAARAALQLQADYYRHNAAANKRGEQVRVYAQFAQKFPTDQQVAYYWLETATDYGKPEDAKAAAQNWLKFQPQSSNGDIWRRIMIAADKNNDPEMAKQAFAWIQNCEKQHGHDPQYSSGIGDILLKHKMEAEAVAWWTFYSTYNRQHSEARECALRLLGRLKEPAQRAPLLADLVNADTDFFGRFALMQAADALATNDLASFEKILKSTRARQAERPLRGADLDMWTVNGWVDGIRQNAMMAEPDKARVLTAIRDLQVQPAAAGATLALLDSQPAAAGQKIQRLLELQKLTRIVGNDWWDFDRITPFVQSAVGRKDFLSAATLATGMLANIPNVDEPRKKAVRDLATQSLARMGAVGLTIDDSSPLAPLLQAALYFRLGDERLAFDAYLANKALFDANRNQLPPDLLMFVCDRLIAGGGDANHDKVEEILRGWLIAFSESMQVEDTVKARMQLLLARNFYKAQRFDIARSEFTTVVNRYAKTPQAIEGEFGIGETYLSQKVYDQAEAVFEKLARSTEIDVVVRAEFLRGVLAFRRGDRDEARDIFRAVLERVPNVELANQALYNLAEVYGAEERYIDQLNLLRTVGRLGRASKRRHVPGMALSIVVHDSDLGISRGHNRIPVRVTTEPGGDSEMVYLTGSGAGKGLFRVDLETRLGQATKDDRVLQLTGNDTIKCDYPEEFKSEFKNVPLSDVEIRVASDAKFEMASNPIVDKQTESFSEALAREAAEEDGDQRRSQVRPATQIKPGNPVYLRVKDGDRDLTNDADEIVVKLAADSGDQVQVKLKETGPHTGIFEASATTGELPAGALATDTAIDHSPLMAIDRDPKTTWMSQPDGGTPKSLTIDMKDLKKTARVRVGVADPTKHAPVRADLYGSQDGEFWFRIASQPEKATLPSAGEAGRMKQKVYNGEFTNYTTWDQIAALWKNSKAIEEADAETLRWVRPVEQEDSTKRYAVMWHGKLVQPRSGAVRIQVLGNRTALAVNGREELPIGGSGRSSDLWLNAGVHDVTIFAASATGQTPVEALIARSDLDSSKITLIPFRASDFDLESPVAKKALAEAAAALPNEGNIPLLLETVKLTKKTEKFGVTKETSNVDHIGFWQSPEDIAAWEVEIPAAGIYEVWTQHAHAGPGGSYKIEVDGHSATVQVPDTGAWTTYRAERVARVQFTKAGKQTVTLKPVEIKGDGLVDIKALALRPAKGASLITVGNDWEFHFPEQGLRYVRFTCNEYLGEALEVGNIEIAAADPAVVHIPTKEDVLALAGNNSLEIAAGDNVVGTYTDEQTLNENGGSQLLTSKLQATYFNASIHAIAYDFERQNNGNVANIRKELKRIDPGERIVVEVTDYDQDSSNQRDQVKLQVIVNDGEPLELVAVETEENTGIFTKEVDTVAPGADPKAAAGKLAVKMGDRVYIRYLDTHNTFPGHSVPREAVVYVTEPSLAKIRVLETRVVPPPKGSTAPLGTVVLPPKEGKEVSGVAFEAPLTVEVIDPDAAKDSRSSVVVKLVTSDGATAEVLCLISNQLSNVPTTVDGEWALEEGRFVGQVILQLGGKNSAAEVALTTAMPRNLIGKVKLSEEATEETAGANLVTHVLNLTGKDLVTASYTDARRPDRPAQTLSAQGRLISNGVLVCTDRDYEKELEHLHVGEKLFLKVVDPDLDASDARDVAEVVITTELGEKETVRLEETLAHSGVFTGSLQLKAVDTPKVDNLDPADPVIETYFGDKVTVRYKDLAASTESGELELQIEVPVVVGTDGLVAAFSKTFNDETLAVETKFRVAESYFELFKSHKTLGRDDEKKLDLESGRRILREVMEDYPDPKYAPRVAYLLGQFAQELGQWDEAIRSYDMILRQFPDHTLAPDAQYKLAQTYEEAGDFDQALEAYVTLAATHPKSPLIPNVMIRISDYFYKTEKFDISAQVGEKFLERFNAHQHAPRMAFRVGQCYYKSKKYLVAGKSFDAFAKLFPDDALCADSLFWAGESFRMGGSNREAFIRYNNCRWKHQESEAAKYARGRLALPEMLNQFEAEANSVDE</sequence>
<dbReference type="Gene3D" id="2.60.120.260">
    <property type="entry name" value="Galactose-binding domain-like"/>
    <property type="match status" value="2"/>
</dbReference>
<dbReference type="InterPro" id="IPR011990">
    <property type="entry name" value="TPR-like_helical_dom_sf"/>
</dbReference>
<dbReference type="SUPFAM" id="SSF48452">
    <property type="entry name" value="TPR-like"/>
    <property type="match status" value="2"/>
</dbReference>
<evidence type="ECO:0000256" key="4">
    <source>
        <dbReference type="SAM" id="Coils"/>
    </source>
</evidence>
<reference evidence="7 8" key="1">
    <citation type="submission" date="2019-02" db="EMBL/GenBank/DDBJ databases">
        <title>Deep-cultivation of Planctomycetes and their phenomic and genomic characterization uncovers novel biology.</title>
        <authorList>
            <person name="Wiegand S."/>
            <person name="Jogler M."/>
            <person name="Boedeker C."/>
            <person name="Pinto D."/>
            <person name="Vollmers J."/>
            <person name="Rivas-Marin E."/>
            <person name="Kohn T."/>
            <person name="Peeters S.H."/>
            <person name="Heuer A."/>
            <person name="Rast P."/>
            <person name="Oberbeckmann S."/>
            <person name="Bunk B."/>
            <person name="Jeske O."/>
            <person name="Meyerdierks A."/>
            <person name="Storesund J.E."/>
            <person name="Kallscheuer N."/>
            <person name="Luecker S."/>
            <person name="Lage O.M."/>
            <person name="Pohl T."/>
            <person name="Merkel B.J."/>
            <person name="Hornburger P."/>
            <person name="Mueller R.-W."/>
            <person name="Bruemmer F."/>
            <person name="Labrenz M."/>
            <person name="Spormann A.M."/>
            <person name="Op den Camp H."/>
            <person name="Overmann J."/>
            <person name="Amann R."/>
            <person name="Jetten M.S.M."/>
            <person name="Mascher T."/>
            <person name="Medema M.H."/>
            <person name="Devos D.P."/>
            <person name="Kaster A.-K."/>
            <person name="Ovreas L."/>
            <person name="Rohde M."/>
            <person name="Galperin M.Y."/>
            <person name="Jogler C."/>
        </authorList>
    </citation>
    <scope>NUCLEOTIDE SEQUENCE [LARGE SCALE GENOMIC DNA]</scope>
    <source>
        <strain evidence="7 8">ETA_A8</strain>
    </source>
</reference>
<dbReference type="InterPro" id="IPR019734">
    <property type="entry name" value="TPR_rpt"/>
</dbReference>
<evidence type="ECO:0000313" key="7">
    <source>
        <dbReference type="EMBL" id="QDU31291.1"/>
    </source>
</evidence>
<dbReference type="InterPro" id="IPR051012">
    <property type="entry name" value="CellSynth/LPSAsmb/PSIAsmb"/>
</dbReference>
<evidence type="ECO:0000256" key="6">
    <source>
        <dbReference type="SAM" id="SignalP"/>
    </source>
</evidence>